<organism evidence="7 8">
    <name type="scientific">Cyclotella atomus</name>
    <dbReference type="NCBI Taxonomy" id="382360"/>
    <lineage>
        <taxon>Eukaryota</taxon>
        <taxon>Sar</taxon>
        <taxon>Stramenopiles</taxon>
        <taxon>Ochrophyta</taxon>
        <taxon>Bacillariophyta</taxon>
        <taxon>Coscinodiscophyceae</taxon>
        <taxon>Thalassiosirophycidae</taxon>
        <taxon>Stephanodiscales</taxon>
        <taxon>Stephanodiscaceae</taxon>
        <taxon>Cyclotella</taxon>
    </lineage>
</organism>
<dbReference type="GO" id="GO:0033853">
    <property type="term" value="F:aspartate-prephenate aminotransferase activity"/>
    <property type="evidence" value="ECO:0007669"/>
    <property type="project" value="UniProtKB-ARBA"/>
</dbReference>
<dbReference type="PANTHER" id="PTHR46383">
    <property type="entry name" value="ASPARTATE AMINOTRANSFERASE"/>
    <property type="match status" value="1"/>
</dbReference>
<dbReference type="SUPFAM" id="SSF53383">
    <property type="entry name" value="PLP-dependent transferases"/>
    <property type="match status" value="1"/>
</dbReference>
<dbReference type="EMBL" id="JALLPJ020000131">
    <property type="protein sequence ID" value="KAL3801561.1"/>
    <property type="molecule type" value="Genomic_DNA"/>
</dbReference>
<evidence type="ECO:0000256" key="4">
    <source>
        <dbReference type="ARBA" id="ARBA00022679"/>
    </source>
</evidence>
<dbReference type="InterPro" id="IPR004839">
    <property type="entry name" value="Aminotransferase_I/II_large"/>
</dbReference>
<dbReference type="InterPro" id="IPR015422">
    <property type="entry name" value="PyrdxlP-dep_Trfase_small"/>
</dbReference>
<evidence type="ECO:0000256" key="5">
    <source>
        <dbReference type="ARBA" id="ARBA00022898"/>
    </source>
</evidence>
<sequence length="451" mass="48343">MKQSSLVAAAVLLSHSSRSAAFSPPSAFLHSLRTASKSLHEHPVAASNGIQHEPSLNPLLSQIKPSKTVEIFSLVKQMEADGQTVTSLCVGEPDFKPPLSVLQAASDAMMAGQTTYTAVTGTVELRRGIADDLKRRKGTEYNPLTEIVVGNGAKQCVYQGLLAACGSGDEVIIPAPYWPSYPEMALLVGATPVILETAVQDGYLINPTSLDECLATHPKAKVLMLCNPSNPTGGVHSTQLLQQIAKVLEKYPNVIVIADEIYERLVYTQDDNGSATVTSFASLPNMFQRTITINGFSKSHAMTGFRLGYLAAPSKYAKAASVLQGQITSCASSVSQAAGVAALQVEEEWFDNNVEVMKQKRNYVLGELSKMKNVSVTVPPNGAFYVLPDVSSYYDGDDTQLCLDLLKEKKLALVPGSSFGAAGTVRISYATSMEELEVAMRKLGEFLDGLL</sequence>
<protein>
    <recommendedName>
        <fullName evidence="6">Aminotransferase class I/classII large domain-containing protein</fullName>
    </recommendedName>
</protein>
<proteinExistence type="inferred from homology"/>
<dbReference type="PROSITE" id="PS00105">
    <property type="entry name" value="AA_TRANSFER_CLASS_1"/>
    <property type="match status" value="1"/>
</dbReference>
<dbReference type="InterPro" id="IPR050596">
    <property type="entry name" value="AspAT/PAT-like"/>
</dbReference>
<dbReference type="InterPro" id="IPR015421">
    <property type="entry name" value="PyrdxlP-dep_Trfase_major"/>
</dbReference>
<feature type="domain" description="Aminotransferase class I/classII large" evidence="6">
    <location>
        <begin position="85"/>
        <end position="443"/>
    </location>
</feature>
<keyword evidence="4" id="KW-0808">Transferase</keyword>
<dbReference type="Gene3D" id="3.40.640.10">
    <property type="entry name" value="Type I PLP-dependent aspartate aminotransferase-like (Major domain)"/>
    <property type="match status" value="1"/>
</dbReference>
<evidence type="ECO:0000313" key="7">
    <source>
        <dbReference type="EMBL" id="KAL3801561.1"/>
    </source>
</evidence>
<evidence type="ECO:0000256" key="1">
    <source>
        <dbReference type="ARBA" id="ARBA00001933"/>
    </source>
</evidence>
<comment type="similarity">
    <text evidence="2">Belongs to the class-I pyridoxal-phosphate-dependent aminotransferase family.</text>
</comment>
<dbReference type="Pfam" id="PF00155">
    <property type="entry name" value="Aminotran_1_2"/>
    <property type="match status" value="1"/>
</dbReference>
<dbReference type="GO" id="GO:0033854">
    <property type="term" value="F:glutamate-prephenate aminotransferase activity"/>
    <property type="evidence" value="ECO:0007669"/>
    <property type="project" value="UniProtKB-ARBA"/>
</dbReference>
<dbReference type="PANTHER" id="PTHR46383:SF1">
    <property type="entry name" value="ASPARTATE AMINOTRANSFERASE"/>
    <property type="match status" value="1"/>
</dbReference>
<dbReference type="CDD" id="cd00609">
    <property type="entry name" value="AAT_like"/>
    <property type="match status" value="1"/>
</dbReference>
<dbReference type="InterPro" id="IPR015424">
    <property type="entry name" value="PyrdxlP-dep_Trfase"/>
</dbReference>
<evidence type="ECO:0000259" key="6">
    <source>
        <dbReference type="Pfam" id="PF00155"/>
    </source>
</evidence>
<evidence type="ECO:0000256" key="2">
    <source>
        <dbReference type="ARBA" id="ARBA00007441"/>
    </source>
</evidence>
<dbReference type="Gene3D" id="3.90.1150.10">
    <property type="entry name" value="Aspartate Aminotransferase, domain 1"/>
    <property type="match status" value="1"/>
</dbReference>
<keyword evidence="5" id="KW-0663">Pyridoxal phosphate</keyword>
<evidence type="ECO:0000313" key="8">
    <source>
        <dbReference type="Proteomes" id="UP001530400"/>
    </source>
</evidence>
<dbReference type="InterPro" id="IPR004838">
    <property type="entry name" value="NHTrfase_class1_PyrdxlP-BS"/>
</dbReference>
<keyword evidence="8" id="KW-1185">Reference proteome</keyword>
<accession>A0ABD3QPS1</accession>
<dbReference type="FunFam" id="3.40.640.10:FF:000033">
    <property type="entry name" value="Aspartate aminotransferase"/>
    <property type="match status" value="1"/>
</dbReference>
<dbReference type="AlphaFoldDB" id="A0ABD3QPS1"/>
<reference evidence="7 8" key="1">
    <citation type="submission" date="2024-10" db="EMBL/GenBank/DDBJ databases">
        <title>Updated reference genomes for cyclostephanoid diatoms.</title>
        <authorList>
            <person name="Roberts W.R."/>
            <person name="Alverson A.J."/>
        </authorList>
    </citation>
    <scope>NUCLEOTIDE SEQUENCE [LARGE SCALE GENOMIC DNA]</scope>
    <source>
        <strain evidence="7 8">AJA010-31</strain>
    </source>
</reference>
<comment type="caution">
    <text evidence="7">The sequence shown here is derived from an EMBL/GenBank/DDBJ whole genome shotgun (WGS) entry which is preliminary data.</text>
</comment>
<evidence type="ECO:0000256" key="3">
    <source>
        <dbReference type="ARBA" id="ARBA00022576"/>
    </source>
</evidence>
<dbReference type="Proteomes" id="UP001530400">
    <property type="component" value="Unassembled WGS sequence"/>
</dbReference>
<name>A0ABD3QPS1_9STRA</name>
<keyword evidence="3" id="KW-0032">Aminotransferase</keyword>
<comment type="cofactor">
    <cofactor evidence="1">
        <name>pyridoxal 5'-phosphate</name>
        <dbReference type="ChEBI" id="CHEBI:597326"/>
    </cofactor>
</comment>
<gene>
    <name evidence="7" type="ORF">ACHAWO_001366</name>
</gene>